<protein>
    <submittedName>
        <fullName evidence="7">Transthyretin-like family protein</fullName>
    </submittedName>
</protein>
<reference evidence="7" key="1">
    <citation type="submission" date="2016-04" db="UniProtKB">
        <authorList>
            <consortium name="WormBaseParasite"/>
        </authorList>
    </citation>
    <scope>IDENTIFICATION</scope>
</reference>
<feature type="signal peptide" evidence="5">
    <location>
        <begin position="1"/>
        <end position="18"/>
    </location>
</feature>
<dbReference type="InterPro" id="IPR038479">
    <property type="entry name" value="Transthyretin-like_sf"/>
</dbReference>
<evidence type="ECO:0000313" key="7">
    <source>
        <dbReference type="WBParaSite" id="SMUV_0000879901-mRNA-1"/>
    </source>
</evidence>
<dbReference type="PANTHER" id="PTHR21700">
    <property type="entry name" value="TRANSTHYRETIN-LIKE FAMILY PROTEIN-RELATED"/>
    <property type="match status" value="1"/>
</dbReference>
<evidence type="ECO:0000256" key="5">
    <source>
        <dbReference type="SAM" id="SignalP"/>
    </source>
</evidence>
<dbReference type="Proteomes" id="UP000046393">
    <property type="component" value="Unplaced"/>
</dbReference>
<dbReference type="GO" id="GO:0009986">
    <property type="term" value="C:cell surface"/>
    <property type="evidence" value="ECO:0007669"/>
    <property type="project" value="InterPro"/>
</dbReference>
<comment type="subcellular location">
    <subcellularLocation>
        <location evidence="1">Secreted</location>
    </subcellularLocation>
</comment>
<evidence type="ECO:0000256" key="4">
    <source>
        <dbReference type="ARBA" id="ARBA00022729"/>
    </source>
</evidence>
<dbReference type="GO" id="GO:0005576">
    <property type="term" value="C:extracellular region"/>
    <property type="evidence" value="ECO:0007669"/>
    <property type="project" value="UniProtKB-SubCell"/>
</dbReference>
<evidence type="ECO:0000256" key="1">
    <source>
        <dbReference type="ARBA" id="ARBA00004613"/>
    </source>
</evidence>
<evidence type="ECO:0000256" key="2">
    <source>
        <dbReference type="ARBA" id="ARBA00010112"/>
    </source>
</evidence>
<dbReference type="InterPro" id="IPR001534">
    <property type="entry name" value="Transthyretin-like"/>
</dbReference>
<comment type="similarity">
    <text evidence="2">Belongs to the nematode transthyretin-like family.</text>
</comment>
<dbReference type="Pfam" id="PF01060">
    <property type="entry name" value="TTR-52"/>
    <property type="match status" value="1"/>
</dbReference>
<dbReference type="Gene3D" id="2.60.40.3330">
    <property type="match status" value="1"/>
</dbReference>
<keyword evidence="6" id="KW-1185">Reference proteome</keyword>
<dbReference type="AlphaFoldDB" id="A0A0N5AV89"/>
<name>A0A0N5AV89_9BILA</name>
<evidence type="ECO:0000313" key="6">
    <source>
        <dbReference type="Proteomes" id="UP000046393"/>
    </source>
</evidence>
<feature type="chain" id="PRO_5007419258" evidence="5">
    <location>
        <begin position="19"/>
        <end position="138"/>
    </location>
</feature>
<accession>A0A0N5AV89</accession>
<sequence length="138" mass="15798">MFIRFVFLLLALASTGFCLFGRMKNVTVTGRTTCGKLSSVNNKVELWDDDTLNFDDKLNTTTTDGLGRFKLYGQTREIRNIEPYILIHHNCDNGVETKTCTFTDRYDVPKNSGGKIHNFKEIKLDVAPKNRKKKCKKN</sequence>
<proteinExistence type="inferred from homology"/>
<dbReference type="WBParaSite" id="SMUV_0000879901-mRNA-1">
    <property type="protein sequence ID" value="SMUV_0000879901-mRNA-1"/>
    <property type="gene ID" value="SMUV_0000879901"/>
</dbReference>
<keyword evidence="3" id="KW-0964">Secreted</keyword>
<dbReference type="PANTHER" id="PTHR21700:SF30">
    <property type="entry name" value="TRANSTHYRETIN-LIKE FAMILY PROTEIN"/>
    <property type="match status" value="1"/>
</dbReference>
<organism evidence="6 7">
    <name type="scientific">Syphacia muris</name>
    <dbReference type="NCBI Taxonomy" id="451379"/>
    <lineage>
        <taxon>Eukaryota</taxon>
        <taxon>Metazoa</taxon>
        <taxon>Ecdysozoa</taxon>
        <taxon>Nematoda</taxon>
        <taxon>Chromadorea</taxon>
        <taxon>Rhabditida</taxon>
        <taxon>Spirurina</taxon>
        <taxon>Oxyuridomorpha</taxon>
        <taxon>Oxyuroidea</taxon>
        <taxon>Oxyuridae</taxon>
        <taxon>Syphacia</taxon>
    </lineage>
</organism>
<keyword evidence="4 5" id="KW-0732">Signal</keyword>
<evidence type="ECO:0000256" key="3">
    <source>
        <dbReference type="ARBA" id="ARBA00022525"/>
    </source>
</evidence>